<evidence type="ECO:0000259" key="8">
    <source>
        <dbReference type="PROSITE" id="PS51007"/>
    </source>
</evidence>
<proteinExistence type="predicted"/>
<feature type="signal peptide" evidence="7">
    <location>
        <begin position="1"/>
        <end position="22"/>
    </location>
</feature>
<dbReference type="GO" id="GO:0005506">
    <property type="term" value="F:iron ion binding"/>
    <property type="evidence" value="ECO:0007669"/>
    <property type="project" value="InterPro"/>
</dbReference>
<dbReference type="PANTHER" id="PTHR40942:SF4">
    <property type="entry name" value="CYTOCHROME C5"/>
    <property type="match status" value="1"/>
</dbReference>
<dbReference type="STRING" id="493475.GARC_4752"/>
<name>K6ZE45_9ALTE</name>
<dbReference type="Proteomes" id="UP000006327">
    <property type="component" value="Unassembled WGS sequence"/>
</dbReference>
<evidence type="ECO:0000313" key="9">
    <source>
        <dbReference type="EMBL" id="GAC21690.1"/>
    </source>
</evidence>
<keyword evidence="4" id="KW-0249">Electron transport</keyword>
<dbReference type="RefSeq" id="WP_007624944.1">
    <property type="nucleotide sequence ID" value="NZ_BAEO01000065.1"/>
</dbReference>
<dbReference type="PANTHER" id="PTHR40942">
    <property type="match status" value="1"/>
</dbReference>
<dbReference type="InterPro" id="IPR009056">
    <property type="entry name" value="Cyt_c-like_dom"/>
</dbReference>
<dbReference type="PROSITE" id="PS51007">
    <property type="entry name" value="CYTC"/>
    <property type="match status" value="1"/>
</dbReference>
<dbReference type="EMBL" id="BAEO01000065">
    <property type="protein sequence ID" value="GAC21690.1"/>
    <property type="molecule type" value="Genomic_DNA"/>
</dbReference>
<dbReference type="SUPFAM" id="SSF46626">
    <property type="entry name" value="Cytochrome c"/>
    <property type="match status" value="1"/>
</dbReference>
<evidence type="ECO:0000256" key="1">
    <source>
        <dbReference type="ARBA" id="ARBA00022448"/>
    </source>
</evidence>
<gene>
    <name evidence="9" type="ORF">GARC_4752</name>
</gene>
<dbReference type="Pfam" id="PF13442">
    <property type="entry name" value="Cytochrome_CBB3"/>
    <property type="match status" value="1"/>
</dbReference>
<dbReference type="Gene3D" id="1.10.760.10">
    <property type="entry name" value="Cytochrome c-like domain"/>
    <property type="match status" value="1"/>
</dbReference>
<accession>K6ZE45</accession>
<evidence type="ECO:0000256" key="2">
    <source>
        <dbReference type="ARBA" id="ARBA00022617"/>
    </source>
</evidence>
<dbReference type="GO" id="GO:0009055">
    <property type="term" value="F:electron transfer activity"/>
    <property type="evidence" value="ECO:0007669"/>
    <property type="project" value="InterPro"/>
</dbReference>
<evidence type="ECO:0000313" key="10">
    <source>
        <dbReference type="Proteomes" id="UP000006327"/>
    </source>
</evidence>
<dbReference type="GO" id="GO:0020037">
    <property type="term" value="F:heme binding"/>
    <property type="evidence" value="ECO:0007669"/>
    <property type="project" value="InterPro"/>
</dbReference>
<evidence type="ECO:0000256" key="4">
    <source>
        <dbReference type="ARBA" id="ARBA00022982"/>
    </source>
</evidence>
<sequence length="105" mass="11534">MNSSFRSLIVLAFTCISLPAIAIDEYTKELYDSYCQACHVAKNGVAPKSFDVKAWDPRLKNGLASLVENAITGKGNMPAQGGCQECTYEDFEDLVKYMSSEKPAK</sequence>
<dbReference type="InterPro" id="IPR036909">
    <property type="entry name" value="Cyt_c-like_dom_sf"/>
</dbReference>
<dbReference type="AlphaFoldDB" id="K6ZE45"/>
<feature type="domain" description="Cytochrome c" evidence="8">
    <location>
        <begin position="22"/>
        <end position="102"/>
    </location>
</feature>
<evidence type="ECO:0000256" key="5">
    <source>
        <dbReference type="ARBA" id="ARBA00023004"/>
    </source>
</evidence>
<keyword evidence="2 6" id="KW-0349">Heme</keyword>
<feature type="chain" id="PRO_5003898299" description="Cytochrome c domain-containing protein" evidence="7">
    <location>
        <begin position="23"/>
        <end position="105"/>
    </location>
</feature>
<dbReference type="OrthoDB" id="9814708at2"/>
<dbReference type="InterPro" id="IPR002323">
    <property type="entry name" value="Cyt_CIE"/>
</dbReference>
<keyword evidence="1" id="KW-0813">Transport</keyword>
<evidence type="ECO:0000256" key="6">
    <source>
        <dbReference type="PROSITE-ProRule" id="PRU00433"/>
    </source>
</evidence>
<keyword evidence="5 6" id="KW-0408">Iron</keyword>
<dbReference type="PRINTS" id="PR00607">
    <property type="entry name" value="CYTCHROMECIE"/>
</dbReference>
<protein>
    <recommendedName>
        <fullName evidence="8">Cytochrome c domain-containing protein</fullName>
    </recommendedName>
</protein>
<dbReference type="eggNOG" id="COG3245">
    <property type="taxonomic scope" value="Bacteria"/>
</dbReference>
<reference evidence="9 10" key="1">
    <citation type="journal article" date="2017" name="Antonie Van Leeuwenhoek">
        <title>Rhizobium rhizosphaerae sp. nov., a novel species isolated from rice rhizosphere.</title>
        <authorList>
            <person name="Zhao J.J."/>
            <person name="Zhang J."/>
            <person name="Zhang R.J."/>
            <person name="Zhang C.W."/>
            <person name="Yin H.Q."/>
            <person name="Zhang X.X."/>
        </authorList>
    </citation>
    <scope>NUCLEOTIDE SEQUENCE [LARGE SCALE GENOMIC DNA]</scope>
    <source>
        <strain evidence="9 10">BSs20135</strain>
    </source>
</reference>
<keyword evidence="3 6" id="KW-0479">Metal-binding</keyword>
<keyword evidence="7" id="KW-0732">Signal</keyword>
<evidence type="ECO:0000256" key="3">
    <source>
        <dbReference type="ARBA" id="ARBA00022723"/>
    </source>
</evidence>
<keyword evidence="10" id="KW-1185">Reference proteome</keyword>
<organism evidence="9 10">
    <name type="scientific">Paraglaciecola arctica BSs20135</name>
    <dbReference type="NCBI Taxonomy" id="493475"/>
    <lineage>
        <taxon>Bacteria</taxon>
        <taxon>Pseudomonadati</taxon>
        <taxon>Pseudomonadota</taxon>
        <taxon>Gammaproteobacteria</taxon>
        <taxon>Alteromonadales</taxon>
        <taxon>Alteromonadaceae</taxon>
        <taxon>Paraglaciecola</taxon>
    </lineage>
</organism>
<evidence type="ECO:0000256" key="7">
    <source>
        <dbReference type="SAM" id="SignalP"/>
    </source>
</evidence>
<comment type="caution">
    <text evidence="9">The sequence shown here is derived from an EMBL/GenBank/DDBJ whole genome shotgun (WGS) entry which is preliminary data.</text>
</comment>